<evidence type="ECO:0000256" key="4">
    <source>
        <dbReference type="ARBA" id="ARBA00022729"/>
    </source>
</evidence>
<comment type="subcellular location">
    <subcellularLocation>
        <location evidence="1">Secreted</location>
    </subcellularLocation>
</comment>
<dbReference type="FunFam" id="2.10.90.10:FF:000037">
    <property type="entry name" value="neurturin"/>
    <property type="match status" value="1"/>
</dbReference>
<evidence type="ECO:0000256" key="8">
    <source>
        <dbReference type="ARBA" id="ARBA00062854"/>
    </source>
</evidence>
<dbReference type="GO" id="GO:0007399">
    <property type="term" value="P:nervous system development"/>
    <property type="evidence" value="ECO:0007669"/>
    <property type="project" value="UniProtKB-ARBA"/>
</dbReference>
<reference evidence="12" key="2">
    <citation type="submission" date="2025-09" db="UniProtKB">
        <authorList>
            <consortium name="Ensembl"/>
        </authorList>
    </citation>
    <scope>IDENTIFICATION</scope>
</reference>
<dbReference type="GO" id="GO:0008083">
    <property type="term" value="F:growth factor activity"/>
    <property type="evidence" value="ECO:0007669"/>
    <property type="project" value="UniProtKB-KW"/>
</dbReference>
<evidence type="ECO:0000256" key="9">
    <source>
        <dbReference type="ARBA" id="ARBA00069369"/>
    </source>
</evidence>
<dbReference type="GO" id="GO:0005576">
    <property type="term" value="C:extracellular region"/>
    <property type="evidence" value="ECO:0007669"/>
    <property type="project" value="UniProtKB-SubCell"/>
</dbReference>
<reference evidence="12" key="1">
    <citation type="submission" date="2025-08" db="UniProtKB">
        <authorList>
            <consortium name="Ensembl"/>
        </authorList>
    </citation>
    <scope>IDENTIFICATION</scope>
</reference>
<evidence type="ECO:0000256" key="2">
    <source>
        <dbReference type="ARBA" id="ARBA00009832"/>
    </source>
</evidence>
<keyword evidence="4" id="KW-0732">Signal</keyword>
<dbReference type="PANTHER" id="PTHR12173">
    <property type="entry name" value="GDNF SUBFAMILY OF TGF-BETA FAMILY"/>
    <property type="match status" value="1"/>
</dbReference>
<evidence type="ECO:0000256" key="5">
    <source>
        <dbReference type="ARBA" id="ARBA00023030"/>
    </source>
</evidence>
<organism evidence="12 13">
    <name type="scientific">Accipiter nisus</name>
    <name type="common">Eurasian sparrowhawk</name>
    <dbReference type="NCBI Taxonomy" id="211598"/>
    <lineage>
        <taxon>Eukaryota</taxon>
        <taxon>Metazoa</taxon>
        <taxon>Chordata</taxon>
        <taxon>Craniata</taxon>
        <taxon>Vertebrata</taxon>
        <taxon>Euteleostomi</taxon>
        <taxon>Archelosauria</taxon>
        <taxon>Archosauria</taxon>
        <taxon>Dinosauria</taxon>
        <taxon>Saurischia</taxon>
        <taxon>Theropoda</taxon>
        <taxon>Coelurosauria</taxon>
        <taxon>Aves</taxon>
        <taxon>Neognathae</taxon>
        <taxon>Neoaves</taxon>
        <taxon>Telluraves</taxon>
        <taxon>Accipitrimorphae</taxon>
        <taxon>Accipitriformes</taxon>
        <taxon>Accipitridae</taxon>
        <taxon>Accipitrinae</taxon>
        <taxon>Accipiter</taxon>
    </lineage>
</organism>
<dbReference type="Ensembl" id="ENSANIT00000003720.1">
    <property type="protein sequence ID" value="ENSANIP00000003603.1"/>
    <property type="gene ID" value="ENSANIG00000002439.1"/>
</dbReference>
<sequence>MLCSGRGCLGQLQAGERAGREKKKENRAEEGKGKEGFGVFLPCCLSALMGWGWLGCAHPGAPKATGISGLGLWVLKPLGTSHTPQRRKRARARHKPCALKELEVSVSELGLGYESDETVLFRYCSGTCEAAVRSYDLSLKSMRSRRRIKKEKVRARPCCRPLAYDDDVSFLDAYNRYYTVNELSAKECGCV</sequence>
<dbReference type="SMART" id="SM00204">
    <property type="entry name" value="TGFB"/>
    <property type="match status" value="1"/>
</dbReference>
<dbReference type="SUPFAM" id="SSF57501">
    <property type="entry name" value="Cystine-knot cytokines"/>
    <property type="match status" value="1"/>
</dbReference>
<dbReference type="AlphaFoldDB" id="A0A8B9M7T8"/>
<dbReference type="GO" id="GO:0030116">
    <property type="term" value="F:glial cell-derived neurotrophic factor receptor binding"/>
    <property type="evidence" value="ECO:0007669"/>
    <property type="project" value="InterPro"/>
</dbReference>
<dbReference type="Gene3D" id="2.10.90.10">
    <property type="entry name" value="Cystine-knot cytokines"/>
    <property type="match status" value="1"/>
</dbReference>
<evidence type="ECO:0000256" key="3">
    <source>
        <dbReference type="ARBA" id="ARBA00022525"/>
    </source>
</evidence>
<evidence type="ECO:0000256" key="10">
    <source>
        <dbReference type="RuleBase" id="RU000354"/>
    </source>
</evidence>
<name>A0A8B9M7T8_9AVES</name>
<dbReference type="InterPro" id="IPR029034">
    <property type="entry name" value="Cystine-knot_cytokine"/>
</dbReference>
<dbReference type="PANTHER" id="PTHR12173:SF3">
    <property type="entry name" value="NEURTURIN"/>
    <property type="match status" value="1"/>
</dbReference>
<accession>A0A8B9M7T8</accession>
<proteinExistence type="inferred from homology"/>
<evidence type="ECO:0000256" key="7">
    <source>
        <dbReference type="ARBA" id="ARBA00055869"/>
    </source>
</evidence>
<protein>
    <recommendedName>
        <fullName evidence="9">Neurturin</fullName>
    </recommendedName>
</protein>
<keyword evidence="13" id="KW-1185">Reference proteome</keyword>
<keyword evidence="3" id="KW-0964">Secreted</keyword>
<keyword evidence="6" id="KW-1015">Disulfide bond</keyword>
<comment type="subunit">
    <text evidence="8">Homodimer; disulfide-linked. Interacts with GFRA2 coreceptor and RET: forms a 2:2:2 ternary complex composed of NRTN ligand, GFRA2 and RET receptor. Also forms a 4:4:4 tetrameric complex composed of 4 copies of NRTN ligand, GFRA2 and RET receptor, which prevents endocytosis of RET.</text>
</comment>
<evidence type="ECO:0000313" key="12">
    <source>
        <dbReference type="Ensembl" id="ENSANIP00000003603.1"/>
    </source>
</evidence>
<keyword evidence="5 10" id="KW-0339">Growth factor</keyword>
<evidence type="ECO:0000259" key="11">
    <source>
        <dbReference type="PROSITE" id="PS51362"/>
    </source>
</evidence>
<feature type="domain" description="TGF-beta family profile" evidence="11">
    <location>
        <begin position="86"/>
        <end position="191"/>
    </location>
</feature>
<dbReference type="InterPro" id="IPR043401">
    <property type="entry name" value="GDNF_fam"/>
</dbReference>
<dbReference type="CDD" id="cd19383">
    <property type="entry name" value="TGF_beta_Neurturin"/>
    <property type="match status" value="1"/>
</dbReference>
<comment type="similarity">
    <text evidence="2">Belongs to the TGF-beta family. GDNF subfamily.</text>
</comment>
<comment type="function">
    <text evidence="7">Growth factor that supports the survival of sympathetic neurons in culture. May regulate the development and maintenance of the CNS. Involved in the development of the neural crest. Might control the size of non-neuronal cell population such as haemopoietic cells. Acts by binding to its coreceptor, GFRA2, leading to autophosphorylation and activation of the RET receptor. Heparan sulfate-binding is required for signaling.</text>
</comment>
<dbReference type="GO" id="GO:0030971">
    <property type="term" value="F:receptor tyrosine kinase binding"/>
    <property type="evidence" value="ECO:0007669"/>
    <property type="project" value="InterPro"/>
</dbReference>
<dbReference type="Proteomes" id="UP000694541">
    <property type="component" value="Unplaced"/>
</dbReference>
<evidence type="ECO:0000256" key="1">
    <source>
        <dbReference type="ARBA" id="ARBA00004613"/>
    </source>
</evidence>
<evidence type="ECO:0000313" key="13">
    <source>
        <dbReference type="Proteomes" id="UP000694541"/>
    </source>
</evidence>
<dbReference type="PROSITE" id="PS51362">
    <property type="entry name" value="TGF_BETA_2"/>
    <property type="match status" value="1"/>
</dbReference>
<evidence type="ECO:0000256" key="6">
    <source>
        <dbReference type="ARBA" id="ARBA00023157"/>
    </source>
</evidence>
<dbReference type="Pfam" id="PF00019">
    <property type="entry name" value="TGF_beta"/>
    <property type="match status" value="1"/>
</dbReference>
<dbReference type="InterPro" id="IPR001839">
    <property type="entry name" value="TGF-b_C"/>
</dbReference>
<dbReference type="GO" id="GO:0035860">
    <property type="term" value="P:glial cell-derived neurotrophic factor receptor signaling pathway"/>
    <property type="evidence" value="ECO:0007669"/>
    <property type="project" value="UniProtKB-ARBA"/>
</dbReference>